<dbReference type="SMART" id="SM00220">
    <property type="entry name" value="S_TKc"/>
    <property type="match status" value="1"/>
</dbReference>
<evidence type="ECO:0000256" key="1">
    <source>
        <dbReference type="ARBA" id="ARBA00022679"/>
    </source>
</evidence>
<dbReference type="SUPFAM" id="SSF56112">
    <property type="entry name" value="Protein kinase-like (PK-like)"/>
    <property type="match status" value="1"/>
</dbReference>
<dbReference type="PROSITE" id="PS00108">
    <property type="entry name" value="PROTEIN_KINASE_ST"/>
    <property type="match status" value="1"/>
</dbReference>
<keyword evidence="2" id="KW-0547">Nucleotide-binding</keyword>
<evidence type="ECO:0000256" key="4">
    <source>
        <dbReference type="ARBA" id="ARBA00022840"/>
    </source>
</evidence>
<dbReference type="AlphaFoldDB" id="A0A6G7VEU6"/>
<name>A0A6G7VEU6_9GAMM</name>
<keyword evidence="3 7" id="KW-0418">Kinase</keyword>
<dbReference type="PROSITE" id="PS50011">
    <property type="entry name" value="PROTEIN_KINASE_DOM"/>
    <property type="match status" value="1"/>
</dbReference>
<feature type="compositionally biased region" description="Polar residues" evidence="5">
    <location>
        <begin position="324"/>
        <end position="333"/>
    </location>
</feature>
<keyword evidence="8" id="KW-1185">Reference proteome</keyword>
<dbReference type="InterPro" id="IPR000719">
    <property type="entry name" value="Prot_kinase_dom"/>
</dbReference>
<dbReference type="InterPro" id="IPR008271">
    <property type="entry name" value="Ser/Thr_kinase_AS"/>
</dbReference>
<dbReference type="RefSeq" id="WP_166271075.1">
    <property type="nucleotide sequence ID" value="NZ_CP048029.1"/>
</dbReference>
<dbReference type="EMBL" id="CP048029">
    <property type="protein sequence ID" value="QIK38317.1"/>
    <property type="molecule type" value="Genomic_DNA"/>
</dbReference>
<feature type="region of interest" description="Disordered" evidence="5">
    <location>
        <begin position="290"/>
        <end position="343"/>
    </location>
</feature>
<gene>
    <name evidence="7" type="ORF">GWK36_10390</name>
</gene>
<keyword evidence="4" id="KW-0067">ATP-binding</keyword>
<dbReference type="PROSITE" id="PS50007">
    <property type="entry name" value="PIPLC_X_DOMAIN"/>
    <property type="match status" value="1"/>
</dbReference>
<feature type="compositionally biased region" description="Low complexity" evidence="5">
    <location>
        <begin position="334"/>
        <end position="343"/>
    </location>
</feature>
<dbReference type="KEGG" id="cjap:GWK36_10390"/>
<dbReference type="PANTHER" id="PTHR43289:SF6">
    <property type="entry name" value="SERINE_THREONINE-PROTEIN KINASE NEKL-3"/>
    <property type="match status" value="1"/>
</dbReference>
<dbReference type="Pfam" id="PF00069">
    <property type="entry name" value="Pkinase"/>
    <property type="match status" value="1"/>
</dbReference>
<proteinExistence type="predicted"/>
<reference evidence="8" key="1">
    <citation type="submission" date="2020-01" db="EMBL/GenBank/DDBJ databases">
        <title>Caldichromatium gen. nov., sp. nov., a thermophilic purple sulfur bacterium member of the family Chromatiaceae isolated from Nakabusa hot spring, Japan.</title>
        <authorList>
            <person name="Saini M.K."/>
            <person name="Hanada S."/>
            <person name="Tank M."/>
        </authorList>
    </citation>
    <scope>NUCLEOTIDE SEQUENCE [LARGE SCALE GENOMIC DNA]</scope>
    <source>
        <strain evidence="8">No.7</strain>
    </source>
</reference>
<evidence type="ECO:0000259" key="6">
    <source>
        <dbReference type="PROSITE" id="PS50011"/>
    </source>
</evidence>
<sequence length="622" mass="69056">MDAPPDLAPLPPGTRLHALVIRKTLGRGGVGIVYAAEHEILSETFAIKEFLPEQLARRVAGHRVAALPGKERIYEGLKRKFMEEGQTLVELARPRPHPNLVQVTDAFYENDTVYLCMRFERGRPLDEVLKEHGPLSETEARELLLPLLDGLAHAHAQGVWHRDIKPSNILIREDGSPVLIDFGAAHRERPNGAMSIIAQYTPSFAAPEQLYDGVQGPWTDVYSLAATLYYAATGQLPPSRLEPGWQDQWPGYSPVFLRAIEVGLSFDPDKRPKDATSWRGLFDSADHTLPLPGSLADADTERTQVVHPTPGRRIEPEQAATAPYQRSTPQRKQTAPPSAHTPAHPWHWARWSAAGAVVLSLVLGAGWMMLNQRHPSQPAVAPSPVQAPDIEVLSKRLNLADLDCARVELRLYGTQTLGLAGYLRDAGQLTALLNQLHALNPKLDIETRALAFAAPFCELISQIERLAPASDQYPSAPILSFNNPDRLYHEDQYLVLNVINPGILGGYLYLDFVDSHQQIVHLFPNPDQPDNFIAPGKQIRIGAQDADECTRTPDACFVVSRPHGNNLILALWSESPLLERWRSLPSEPAADYLAALETFFYGLAPHAPYRRAVSYYFFTTSE</sequence>
<keyword evidence="1" id="KW-0808">Transferase</keyword>
<protein>
    <submittedName>
        <fullName evidence="7">Protein kinase</fullName>
    </submittedName>
</protein>
<accession>A0A6G7VEU6</accession>
<dbReference type="Pfam" id="PF14326">
    <property type="entry name" value="DUF4384"/>
    <property type="match status" value="1"/>
</dbReference>
<dbReference type="GO" id="GO:0004674">
    <property type="term" value="F:protein serine/threonine kinase activity"/>
    <property type="evidence" value="ECO:0007669"/>
    <property type="project" value="TreeGrafter"/>
</dbReference>
<dbReference type="GO" id="GO:0005524">
    <property type="term" value="F:ATP binding"/>
    <property type="evidence" value="ECO:0007669"/>
    <property type="project" value="UniProtKB-KW"/>
</dbReference>
<dbReference type="InterPro" id="IPR011009">
    <property type="entry name" value="Kinase-like_dom_sf"/>
</dbReference>
<evidence type="ECO:0000313" key="7">
    <source>
        <dbReference type="EMBL" id="QIK38317.1"/>
    </source>
</evidence>
<dbReference type="Proteomes" id="UP000502699">
    <property type="component" value="Chromosome"/>
</dbReference>
<evidence type="ECO:0000256" key="5">
    <source>
        <dbReference type="SAM" id="MobiDB-lite"/>
    </source>
</evidence>
<feature type="domain" description="Protein kinase" evidence="6">
    <location>
        <begin position="19"/>
        <end position="290"/>
    </location>
</feature>
<evidence type="ECO:0000313" key="8">
    <source>
        <dbReference type="Proteomes" id="UP000502699"/>
    </source>
</evidence>
<organism evidence="7 8">
    <name type="scientific">Caldichromatium japonicum</name>
    <dbReference type="NCBI Taxonomy" id="2699430"/>
    <lineage>
        <taxon>Bacteria</taxon>
        <taxon>Pseudomonadati</taxon>
        <taxon>Pseudomonadota</taxon>
        <taxon>Gammaproteobacteria</taxon>
        <taxon>Chromatiales</taxon>
        <taxon>Chromatiaceae</taxon>
        <taxon>Caldichromatium</taxon>
    </lineage>
</organism>
<evidence type="ECO:0000256" key="3">
    <source>
        <dbReference type="ARBA" id="ARBA00022777"/>
    </source>
</evidence>
<dbReference type="PANTHER" id="PTHR43289">
    <property type="entry name" value="MITOGEN-ACTIVATED PROTEIN KINASE KINASE KINASE 20-RELATED"/>
    <property type="match status" value="1"/>
</dbReference>
<dbReference type="CDD" id="cd14014">
    <property type="entry name" value="STKc_PknB_like"/>
    <property type="match status" value="1"/>
</dbReference>
<dbReference type="InterPro" id="IPR025493">
    <property type="entry name" value="DUF4384"/>
</dbReference>
<evidence type="ECO:0000256" key="2">
    <source>
        <dbReference type="ARBA" id="ARBA00022741"/>
    </source>
</evidence>
<dbReference type="Gene3D" id="1.10.510.10">
    <property type="entry name" value="Transferase(Phosphotransferase) domain 1"/>
    <property type="match status" value="1"/>
</dbReference>